<keyword evidence="4 10" id="KW-1133">Transmembrane helix</keyword>
<evidence type="ECO:0000259" key="13">
    <source>
        <dbReference type="PROSITE" id="PS50213"/>
    </source>
</evidence>
<feature type="domain" description="EGF-like" evidence="12">
    <location>
        <begin position="2090"/>
        <end position="2124"/>
    </location>
</feature>
<dbReference type="OMA" id="NNKSEMW"/>
<feature type="domain" description="EGF-like" evidence="12">
    <location>
        <begin position="1469"/>
        <end position="1506"/>
    </location>
</feature>
<feature type="domain" description="FAS1" evidence="13">
    <location>
        <begin position="1787"/>
        <end position="1925"/>
    </location>
</feature>
<evidence type="ECO:0000313" key="15">
    <source>
        <dbReference type="RefSeq" id="XP_035675926.1"/>
    </source>
</evidence>
<feature type="domain" description="EGF-like" evidence="12">
    <location>
        <begin position="2001"/>
        <end position="2041"/>
    </location>
</feature>
<feature type="domain" description="EGF-like" evidence="12">
    <location>
        <begin position="1549"/>
        <end position="1591"/>
    </location>
</feature>
<dbReference type="PROSITE" id="PS50213">
    <property type="entry name" value="FAS1"/>
    <property type="match status" value="7"/>
</dbReference>
<proteinExistence type="predicted"/>
<feature type="disulfide bond" evidence="9">
    <location>
        <begin position="202"/>
        <end position="211"/>
    </location>
</feature>
<evidence type="ECO:0000256" key="1">
    <source>
        <dbReference type="ARBA" id="ARBA00004479"/>
    </source>
</evidence>
<feature type="domain" description="EGF-like" evidence="12">
    <location>
        <begin position="256"/>
        <end position="295"/>
    </location>
</feature>
<feature type="domain" description="FAS1" evidence="13">
    <location>
        <begin position="1023"/>
        <end position="1158"/>
    </location>
</feature>
<keyword evidence="11" id="KW-0732">Signal</keyword>
<feature type="chain" id="PRO_5039899882" evidence="11">
    <location>
        <begin position="26"/>
        <end position="2505"/>
    </location>
</feature>
<feature type="disulfide bond" evidence="9">
    <location>
        <begin position="2094"/>
        <end position="2104"/>
    </location>
</feature>
<dbReference type="GO" id="GO:0016020">
    <property type="term" value="C:membrane"/>
    <property type="evidence" value="ECO:0007669"/>
    <property type="project" value="UniProtKB-SubCell"/>
</dbReference>
<dbReference type="FunFam" id="2.10.25.10:FF:000040">
    <property type="entry name" value="Stabilin 2"/>
    <property type="match status" value="7"/>
</dbReference>
<feature type="disulfide bond" evidence="9">
    <location>
        <begin position="1411"/>
        <end position="1420"/>
    </location>
</feature>
<feature type="domain" description="EGF-like" evidence="12">
    <location>
        <begin position="855"/>
        <end position="895"/>
    </location>
</feature>
<gene>
    <name evidence="15" type="primary">LOC118415423</name>
</gene>
<dbReference type="InterPro" id="IPR000782">
    <property type="entry name" value="FAS1_domain"/>
</dbReference>
<feature type="disulfide bond" evidence="9">
    <location>
        <begin position="1473"/>
        <end position="1483"/>
    </location>
</feature>
<dbReference type="SUPFAM" id="SSF57196">
    <property type="entry name" value="EGF/Laminin"/>
    <property type="match status" value="4"/>
</dbReference>
<dbReference type="Proteomes" id="UP000001554">
    <property type="component" value="Chromosome 5"/>
</dbReference>
<feature type="disulfide bond" evidence="9">
    <location>
        <begin position="795"/>
        <end position="804"/>
    </location>
</feature>
<evidence type="ECO:0000259" key="12">
    <source>
        <dbReference type="PROSITE" id="PS50026"/>
    </source>
</evidence>
<feature type="domain" description="EGF-like" evidence="12">
    <location>
        <begin position="1383"/>
        <end position="1421"/>
    </location>
</feature>
<evidence type="ECO:0000256" key="2">
    <source>
        <dbReference type="ARBA" id="ARBA00022536"/>
    </source>
</evidence>
<dbReference type="Gene3D" id="2.170.300.10">
    <property type="entry name" value="Tie2 ligand-binding domain superfamily"/>
    <property type="match status" value="1"/>
</dbReference>
<evidence type="ECO:0000256" key="6">
    <source>
        <dbReference type="ARBA" id="ARBA00023157"/>
    </source>
</evidence>
<feature type="domain" description="FAS1" evidence="13">
    <location>
        <begin position="2259"/>
        <end position="2391"/>
    </location>
</feature>
<dbReference type="SMART" id="SM00180">
    <property type="entry name" value="EGF_Lam"/>
    <property type="match status" value="3"/>
</dbReference>
<dbReference type="SUPFAM" id="SSF57184">
    <property type="entry name" value="Growth factor receptor domain"/>
    <property type="match status" value="1"/>
</dbReference>
<dbReference type="PROSITE" id="PS01186">
    <property type="entry name" value="EGF_2"/>
    <property type="match status" value="14"/>
</dbReference>
<dbReference type="InterPro" id="IPR000742">
    <property type="entry name" value="EGF"/>
</dbReference>
<evidence type="ECO:0000256" key="9">
    <source>
        <dbReference type="PROSITE-ProRule" id="PRU00076"/>
    </source>
</evidence>
<feature type="domain" description="EGF-like" evidence="12">
    <location>
        <begin position="2125"/>
        <end position="2165"/>
    </location>
</feature>
<feature type="domain" description="EGF-like" evidence="12">
    <location>
        <begin position="2166"/>
        <end position="2207"/>
    </location>
</feature>
<evidence type="ECO:0000256" key="7">
    <source>
        <dbReference type="ARBA" id="ARBA00023170"/>
    </source>
</evidence>
<dbReference type="OrthoDB" id="286301at2759"/>
<dbReference type="InterPro" id="IPR036378">
    <property type="entry name" value="FAS1_dom_sf"/>
</dbReference>
<dbReference type="PROSITE" id="PS00022">
    <property type="entry name" value="EGF_1"/>
    <property type="match status" value="7"/>
</dbReference>
<feature type="domain" description="EGF-like" evidence="12">
    <location>
        <begin position="175"/>
        <end position="212"/>
    </location>
</feature>
<dbReference type="InterPro" id="IPR056806">
    <property type="entry name" value="EGF_STAB1-2"/>
</dbReference>
<feature type="disulfide bond" evidence="9">
    <location>
        <begin position="2075"/>
        <end position="2084"/>
    </location>
</feature>
<feature type="disulfide bond" evidence="9">
    <location>
        <begin position="157"/>
        <end position="166"/>
    </location>
</feature>
<accession>A0A9J7L4Z9</accession>
<dbReference type="SUPFAM" id="SSF82153">
    <property type="entry name" value="FAS1 domain"/>
    <property type="match status" value="7"/>
</dbReference>
<feature type="disulfide bond" evidence="9">
    <location>
        <begin position="2031"/>
        <end position="2040"/>
    </location>
</feature>
<dbReference type="InterPro" id="IPR002049">
    <property type="entry name" value="LE_dom"/>
</dbReference>
<evidence type="ECO:0000256" key="10">
    <source>
        <dbReference type="SAM" id="Phobius"/>
    </source>
</evidence>
<evidence type="ECO:0000256" key="5">
    <source>
        <dbReference type="ARBA" id="ARBA00023136"/>
    </source>
</evidence>
<name>A0A9J7L4Z9_BRAFL</name>
<dbReference type="FunFam" id="2.30.180.10:FF:000014">
    <property type="entry name" value="Stabilin 1"/>
    <property type="match status" value="1"/>
</dbReference>
<feature type="domain" description="FAS1" evidence="13">
    <location>
        <begin position="1172"/>
        <end position="1301"/>
    </location>
</feature>
<feature type="domain" description="EGF-like" evidence="12">
    <location>
        <begin position="896"/>
        <end position="938"/>
    </location>
</feature>
<feature type="domain" description="EGF-like" evidence="12">
    <location>
        <begin position="214"/>
        <end position="255"/>
    </location>
</feature>
<feature type="domain" description="EGF-like" evidence="12">
    <location>
        <begin position="1428"/>
        <end position="1465"/>
    </location>
</feature>
<feature type="domain" description="FAS1" evidence="13">
    <location>
        <begin position="391"/>
        <end position="532"/>
    </location>
</feature>
<feature type="disulfide bond" evidence="9">
    <location>
        <begin position="183"/>
        <end position="200"/>
    </location>
</feature>
<keyword evidence="3 10" id="KW-0812">Transmembrane</keyword>
<dbReference type="PANTHER" id="PTHR24038">
    <property type="entry name" value="STABILIN"/>
    <property type="match status" value="1"/>
</dbReference>
<keyword evidence="8" id="KW-0325">Glycoprotein</keyword>
<dbReference type="PROSITE" id="PS01248">
    <property type="entry name" value="EGF_LAM_1"/>
    <property type="match status" value="1"/>
</dbReference>
<evidence type="ECO:0000256" key="8">
    <source>
        <dbReference type="ARBA" id="ARBA00023180"/>
    </source>
</evidence>
<dbReference type="Pfam" id="PF12947">
    <property type="entry name" value="EGF_3"/>
    <property type="match status" value="10"/>
</dbReference>
<comment type="subcellular location">
    <subcellularLocation>
        <location evidence="1">Membrane</location>
        <topology evidence="1">Single-pass type I membrane protein</topology>
    </subcellularLocation>
</comment>
<dbReference type="Gene3D" id="2.10.25.10">
    <property type="entry name" value="Laminin"/>
    <property type="match status" value="14"/>
</dbReference>
<feature type="domain" description="FAS1" evidence="13">
    <location>
        <begin position="1633"/>
        <end position="1776"/>
    </location>
</feature>
<feature type="domain" description="EGF-like" evidence="12">
    <location>
        <begin position="127"/>
        <end position="167"/>
    </location>
</feature>
<dbReference type="PANTHER" id="PTHR24038:SF11">
    <property type="entry name" value="INTEGRIN BETA-LIKE PROTEIN E"/>
    <property type="match status" value="1"/>
</dbReference>
<comment type="caution">
    <text evidence="9">Lacks conserved residue(s) required for the propagation of feature annotation.</text>
</comment>
<sequence>MLLAGFGFARVWLTVWLACAWSSEAREQETVPPAAPTVSSPRPSRFGNRCDVTATVTATTACRTCPLNAEVECPKGSTKTTQGEGLRDCQYRIPVFGSWGIVLTGCHHVCARQVLQPQCCPGYWGPDCQECPGGADNPCSSHGACAGGIQGNGTCTCEGGFGGVACETCKSDKLYGPDCSGECTCVHGICKSGLEGDGSCSCLSGYSGEHCDQPLPQCDALDCNQFGRCVEPAEGEELVCRCLPGYHGDGKNSCLPIDPCLEAVCAPQADCIHTGPNQHRCECRPNYSGDGRVCLPIDPCQTNFGGCPTNSTVCVYDAPGKAHCECKQGYVEMADGDTGLMETQGCGLIDICQHDNPCHKNANCTTVAPGQTECVCKLGYVGDGINCYGNILERISELNNEDGGPLRGHLVYSSILLQSAYARTLTRNGPFTVFIPNDAAFQNKFDVVRLVSDLPKAQHLAKLHMLPGHLTAHQLNITANVFNLEGVGMEIEPNKHDTFLRVRLLGTNVKSKMVFPDIVAANGLIHVIDTVLDMDSAVPSMPEATIKELIEVEGKYNRMEGLLKLVGMAEMFDKPGPFTIFAPNNGAWDSLPQGTLDYLMSEEGKPKLKAILKNHIIVNNQIEVQDLIFMPRFTTLENMAITVSVTGQGAIKLDGSARVYQTDIKASNGYIHSIDKVLIPDAIKPLFNHRCDVMSYDVVAGSCSSCSQIDLNGCPEGAEPLEIVERGCVFWTLIWNIRFPHTGCSRKCNQTVMLPECCEGFYGESCLPCPGGYRTPCNLHGQCNGGINGNGTCVCDPGFTGTTCEICEDKLLYGVNCDKECDCLHGECNGGPDGDGTCKPNTCEQGWTGENCDQPINPCGPNLDVCHENAQCDNQFGNIRCVCKPGYTGSGLECIEMNPCRLPDRGGCHPDATCIKVGPGTNVCQCDEGWEGDGISCIPVDNCRSLNRGGCDPHADCIFTAPGQNDCRCMRGFRGDGKTCTPINPCLENFGGCHSQAVCTQTGPGTNNCTCVDGYIGDGRRCYGTLLVEMTGRPELSTFSNLIATAGLQNLFSGPVMRTVFAPTDDAFLKLSEEVKSRWWEIDNIPFLIKYHTANSSLTFDNLTQYYLDQSQPLPTLLLGTMLSLTQDDGYLLVGGAKIIGNESLASNGIIHVIEQVLLPPESVLPTLAPPRPPLSELMEGLTDYSLFAHYLSEDGLLEQLETVGPYTLFAPNNAAVLAFTRNGTDPRAISHSILRYHIVTGLVLTSDRIIDGQHFATSLGHNYQIGFAHSGNKLLVNRDPVVSPDMLTHGGVVHGMSTVLKVQRNRCDSNITTTIQGNCYSCQYPPVCPPGTKPLKRPRVSNCIYVHIVFGVARRSLGCSATCVRTTFSRQCCRGYFGMQCAACPGPVDDPCYGNGECVDGLEGTGECKCQANFGGTACENCVPGRYGEDCGQVCTCVNGTCNEGVNGDGSCTCNVGWRGPHCDEAVTGDECAGTCHSSANCVGSGDYARCICAAGFTGTGQQCSVINPCEVSNGGCSEHAQCMRTTPGNRKCSCLDGYTGDGVICLEIDPCQSNNGDCHENAVCLHTGPNMRVCHCKSGYEGDGERSCRAVNPCTTNNGGCSGFAVCNHTGPNERECICQDNYIGDGITCTGNIGQELGLNPNTSLFYSLLQEFFSPSPGTQSTNSHQLVGAGPFTVFAPTNRAFMTLQQDTPGQVLKWRRNGMLHQVLQYHMIGCVQLMSHTMEKQDSLRTLQGDLIKLSLTQTGLLLNGDTHINRLDHETSNGVIHYIDSVLTPSNMQSFEDLVANITVVATSFKYNLFLGALQTAGLISLVSDPVHTPITMFWPTDQALKSMPNRKYQELLKPKNRDELIEYLKYHIIRDARLSATALVTSNDLRTLQGSMVEVNCKGEKGDLYVNEDSKIVQRGIMFEGGVAYGIDHILEPPSIGGRCDVMSNRTFMGECGPCRADNICPDGSRPVGPVQRCVYMSYYRQANGCKRQCVYTTLKPKCCPNYYGRDCRACPGGAQQPCNGHGSCDDGVDNHGHCRCNVGYRGQACELCDPGRFGPKCEPCRCSNRGLCRDGIENDGACFCEAGWTGPKCDQRLDSMPTCDPQCDQNAVCREDNMCQCLPNFQGNGRRCSAIDLCALNNGGCHLRARCRQVGTNTTCQCEKGYEGDGYVCRGIDRCAVNNGGCHANATCRYTGPNSRTCTCKAGFTGDGEQCKLPRTTIGKCDINNGGCSPNGRCVEIRPSARKPAGDVQCSCMKSFVGNGTMCNSEVYQTLQFTPQFSRFYIEVQLFERRSSEGRKLRRILEQSQLKLTLFVPSNEGLPVNMSLSDKDIKNHLLMSKSFVRYEDFKDGMVLKTKADMELVVTADFKKGVYLVNGQEVLEWNIPTTNGIIHIIKGPLFALRAPEASGQIRDVGPTVTSGTIAGIIIALLLVVVLCMVAACFFVKRHKRSPVLGKYKKTEDGGSVTFDNLNNCKEEAEFDTFENPTYSKLCNLEEEEKLMRQQDGYDSVATA</sequence>
<dbReference type="SMART" id="SM00179">
    <property type="entry name" value="EGF_CA"/>
    <property type="match status" value="7"/>
</dbReference>
<dbReference type="GeneID" id="118415423"/>
<dbReference type="InterPro" id="IPR001881">
    <property type="entry name" value="EGF-like_Ca-bd_dom"/>
</dbReference>
<feature type="disulfide bond" evidence="9">
    <location>
        <begin position="1455"/>
        <end position="1464"/>
    </location>
</feature>
<feature type="domain" description="EGF-like" evidence="12">
    <location>
        <begin position="2048"/>
        <end position="2085"/>
    </location>
</feature>
<dbReference type="SMART" id="SM00554">
    <property type="entry name" value="FAS1"/>
    <property type="match status" value="7"/>
</dbReference>
<dbReference type="RefSeq" id="XP_035675926.1">
    <property type="nucleotide sequence ID" value="XM_035820033.1"/>
</dbReference>
<reference evidence="14" key="1">
    <citation type="journal article" date="2020" name="Nat. Ecol. Evol.">
        <title>Deeply conserved synteny resolves early events in vertebrate evolution.</title>
        <authorList>
            <person name="Simakov O."/>
            <person name="Marletaz F."/>
            <person name="Yue J.X."/>
            <person name="O'Connell B."/>
            <person name="Jenkins J."/>
            <person name="Brandt A."/>
            <person name="Calef R."/>
            <person name="Tung C.H."/>
            <person name="Huang T.K."/>
            <person name="Schmutz J."/>
            <person name="Satoh N."/>
            <person name="Yu J.K."/>
            <person name="Putnam N.H."/>
            <person name="Green R.E."/>
            <person name="Rokhsar D.S."/>
        </authorList>
    </citation>
    <scope>NUCLEOTIDE SEQUENCE [LARGE SCALE GENOMIC DNA]</scope>
    <source>
        <strain evidence="14">S238N-H82</strain>
    </source>
</reference>
<feature type="domain" description="EGF-like" evidence="12">
    <location>
        <begin position="348"/>
        <end position="388"/>
    </location>
</feature>
<dbReference type="PROSITE" id="PS50026">
    <property type="entry name" value="EGF_3"/>
    <property type="match status" value="21"/>
</dbReference>
<evidence type="ECO:0000256" key="3">
    <source>
        <dbReference type="ARBA" id="ARBA00022692"/>
    </source>
</evidence>
<dbReference type="InterPro" id="IPR009030">
    <property type="entry name" value="Growth_fac_rcpt_cys_sf"/>
</dbReference>
<feature type="disulfide bond" evidence="9">
    <location>
        <begin position="1436"/>
        <end position="1453"/>
    </location>
</feature>
<feature type="disulfide bond" evidence="9">
    <location>
        <begin position="223"/>
        <end position="240"/>
    </location>
</feature>
<feature type="transmembrane region" description="Helical" evidence="10">
    <location>
        <begin position="2415"/>
        <end position="2437"/>
    </location>
</feature>
<evidence type="ECO:0000256" key="4">
    <source>
        <dbReference type="ARBA" id="ARBA00022989"/>
    </source>
</evidence>
<feature type="domain" description="EGF-like" evidence="12">
    <location>
        <begin position="1592"/>
        <end position="1633"/>
    </location>
</feature>
<dbReference type="FunFam" id="2.30.180.10:FF:000005">
    <property type="entry name" value="Stabilin 2"/>
    <property type="match status" value="2"/>
</dbReference>
<evidence type="ECO:0000313" key="14">
    <source>
        <dbReference type="Proteomes" id="UP000001554"/>
    </source>
</evidence>
<keyword evidence="6 9" id="KW-1015">Disulfide bond</keyword>
<dbReference type="InterPro" id="IPR024731">
    <property type="entry name" value="NELL2-like_EGF"/>
</dbReference>
<feature type="domain" description="EGF-like" evidence="12">
    <location>
        <begin position="939"/>
        <end position="981"/>
    </location>
</feature>
<dbReference type="Pfam" id="PF24887">
    <property type="entry name" value="EGF_STAB1-2"/>
    <property type="match status" value="2"/>
</dbReference>
<evidence type="ECO:0000256" key="11">
    <source>
        <dbReference type="SAM" id="SignalP"/>
    </source>
</evidence>
<feature type="domain" description="EGF-like" evidence="12">
    <location>
        <begin position="1507"/>
        <end position="1548"/>
    </location>
</feature>
<feature type="domain" description="EGF-like" evidence="12">
    <location>
        <begin position="767"/>
        <end position="805"/>
    </location>
</feature>
<feature type="domain" description="FAS1" evidence="13">
    <location>
        <begin position="543"/>
        <end position="678"/>
    </location>
</feature>
<keyword evidence="2 9" id="KW-0245">EGF-like domain</keyword>
<keyword evidence="14" id="KW-1185">Reference proteome</keyword>
<keyword evidence="5 10" id="KW-0472">Membrane</keyword>
<feature type="signal peptide" evidence="11">
    <location>
        <begin position="1"/>
        <end position="25"/>
    </location>
</feature>
<dbReference type="CDD" id="cd00055">
    <property type="entry name" value="EGF_Lam"/>
    <property type="match status" value="1"/>
</dbReference>
<dbReference type="GO" id="GO:0005509">
    <property type="term" value="F:calcium ion binding"/>
    <property type="evidence" value="ECO:0007669"/>
    <property type="project" value="InterPro"/>
</dbReference>
<reference evidence="15" key="2">
    <citation type="submission" date="2025-08" db="UniProtKB">
        <authorList>
            <consortium name="RefSeq"/>
        </authorList>
    </citation>
    <scope>IDENTIFICATION</scope>
    <source>
        <strain evidence="15">S238N-H82</strain>
        <tissue evidence="15">Testes</tissue>
    </source>
</reference>
<dbReference type="KEGG" id="bfo:118415423"/>
<dbReference type="Gene3D" id="2.30.180.10">
    <property type="entry name" value="FAS1 domain"/>
    <property type="match status" value="7"/>
</dbReference>
<protein>
    <submittedName>
        <fullName evidence="15">Stabilin-2-like isoform X1</fullName>
    </submittedName>
</protein>
<dbReference type="Pfam" id="PF02469">
    <property type="entry name" value="Fasciclin"/>
    <property type="match status" value="7"/>
</dbReference>
<keyword evidence="7" id="KW-0675">Receptor</keyword>
<dbReference type="SMART" id="SM00181">
    <property type="entry name" value="EGF"/>
    <property type="match status" value="24"/>
</dbReference>
<organism evidence="14 15">
    <name type="scientific">Branchiostoma floridae</name>
    <name type="common">Florida lancelet</name>
    <name type="synonym">Amphioxus</name>
    <dbReference type="NCBI Taxonomy" id="7739"/>
    <lineage>
        <taxon>Eukaryota</taxon>
        <taxon>Metazoa</taxon>
        <taxon>Chordata</taxon>
        <taxon>Cephalochordata</taxon>
        <taxon>Leptocardii</taxon>
        <taxon>Amphioxiformes</taxon>
        <taxon>Branchiostomatidae</taxon>
        <taxon>Branchiostoma</taxon>
    </lineage>
</organism>
<feature type="domain" description="EGF-like" evidence="12">
    <location>
        <begin position="982"/>
        <end position="1023"/>
    </location>
</feature>